<keyword evidence="1" id="KW-0004">4Fe-4S</keyword>
<dbReference type="GO" id="GO:0003677">
    <property type="term" value="F:DNA binding"/>
    <property type="evidence" value="ECO:0007669"/>
    <property type="project" value="UniProtKB-KW"/>
</dbReference>
<dbReference type="InterPro" id="IPR011538">
    <property type="entry name" value="Nuo51_FMN-bd"/>
</dbReference>
<dbReference type="AlphaFoldDB" id="A0A1J5RI55"/>
<feature type="compositionally biased region" description="Low complexity" evidence="5">
    <location>
        <begin position="195"/>
        <end position="209"/>
    </location>
</feature>
<feature type="region of interest" description="Disordered" evidence="5">
    <location>
        <begin position="190"/>
        <end position="217"/>
    </location>
</feature>
<dbReference type="Pfam" id="PF01512">
    <property type="entry name" value="Complex1_51K"/>
    <property type="match status" value="1"/>
</dbReference>
<dbReference type="InterPro" id="IPR037225">
    <property type="entry name" value="Nuo51_FMN-bd_sf"/>
</dbReference>
<proteinExistence type="predicted"/>
<organism evidence="7">
    <name type="scientific">mine drainage metagenome</name>
    <dbReference type="NCBI Taxonomy" id="410659"/>
    <lineage>
        <taxon>unclassified sequences</taxon>
        <taxon>metagenomes</taxon>
        <taxon>ecological metagenomes</taxon>
    </lineage>
</organism>
<keyword evidence="3" id="KW-0408">Iron</keyword>
<reference evidence="7" key="1">
    <citation type="submission" date="2016-10" db="EMBL/GenBank/DDBJ databases">
        <title>Sequence of Gallionella enrichment culture.</title>
        <authorList>
            <person name="Poehlein A."/>
            <person name="Muehling M."/>
            <person name="Daniel R."/>
        </authorList>
    </citation>
    <scope>NUCLEOTIDE SEQUENCE</scope>
</reference>
<dbReference type="GO" id="GO:0046872">
    <property type="term" value="F:metal ion binding"/>
    <property type="evidence" value="ECO:0007669"/>
    <property type="project" value="UniProtKB-KW"/>
</dbReference>
<dbReference type="EC" id="1.12.1.2" evidence="7"/>
<evidence type="ECO:0000313" key="7">
    <source>
        <dbReference type="EMBL" id="OIQ87797.1"/>
    </source>
</evidence>
<dbReference type="InterPro" id="IPR001949">
    <property type="entry name" value="NADH-UbQ_OxRdtase_51kDa_CS"/>
</dbReference>
<keyword evidence="7" id="KW-0371">Homeobox</keyword>
<keyword evidence="2" id="KW-0479">Metal-binding</keyword>
<dbReference type="SUPFAM" id="SSF142019">
    <property type="entry name" value="Nqo1 FMN-binding domain-like"/>
    <property type="match status" value="1"/>
</dbReference>
<evidence type="ECO:0000256" key="5">
    <source>
        <dbReference type="SAM" id="MobiDB-lite"/>
    </source>
</evidence>
<dbReference type="GO" id="GO:0008137">
    <property type="term" value="F:NADH dehydrogenase (ubiquinone) activity"/>
    <property type="evidence" value="ECO:0007669"/>
    <property type="project" value="InterPro"/>
</dbReference>
<accession>A0A1J5RI55</accession>
<keyword evidence="7" id="KW-0560">Oxidoreductase</keyword>
<dbReference type="GO" id="GO:0051539">
    <property type="term" value="F:4 iron, 4 sulfur cluster binding"/>
    <property type="evidence" value="ECO:0007669"/>
    <property type="project" value="UniProtKB-KW"/>
</dbReference>
<dbReference type="GO" id="GO:0047985">
    <property type="term" value="F:hydrogen dehydrogenase activity"/>
    <property type="evidence" value="ECO:0007669"/>
    <property type="project" value="UniProtKB-EC"/>
</dbReference>
<protein>
    <submittedName>
        <fullName evidence="7">NAD-reducing hydrogenase HoxS subunit alpha</fullName>
        <ecNumber evidence="7">1.12.1.2</ecNumber>
    </submittedName>
</protein>
<dbReference type="PANTHER" id="PTHR43578">
    <property type="entry name" value="NADH-QUINONE OXIDOREDUCTASE SUBUNIT F"/>
    <property type="match status" value="1"/>
</dbReference>
<dbReference type="PROSITE" id="PS00644">
    <property type="entry name" value="COMPLEX1_51K_1"/>
    <property type="match status" value="1"/>
</dbReference>
<keyword evidence="4" id="KW-0411">Iron-sulfur</keyword>
<feature type="domain" description="NADH-ubiquinone oxidoreductase 51kDa subunit FMN-binding" evidence="6">
    <location>
        <begin position="2"/>
        <end position="137"/>
    </location>
</feature>
<evidence type="ECO:0000259" key="6">
    <source>
        <dbReference type="Pfam" id="PF01512"/>
    </source>
</evidence>
<evidence type="ECO:0000256" key="4">
    <source>
        <dbReference type="ARBA" id="ARBA00023014"/>
    </source>
</evidence>
<sequence length="217" mass="23414">MVCNADEGEPGTFKDRLLLSAEFDRVVDCMAVAALTIGARRGLLYLRAEYRHLLDALNARLARRRAQRLLGNDILSRDFDFDLDIRLGAGAYVCGEESALLESLEGRPGKPRIRPPFPVSHGYLGQPTAVDNVETLALAARIALDSASGRLADTSFSAADRAAGICPVGTIVRKRVGFAQPIGRREYDRHRIGKAPGEAEGEAAGEAAPDPTWSTAR</sequence>
<evidence type="ECO:0000256" key="3">
    <source>
        <dbReference type="ARBA" id="ARBA00023004"/>
    </source>
</evidence>
<dbReference type="Gene3D" id="3.40.50.11540">
    <property type="entry name" value="NADH-ubiquinone oxidoreductase 51kDa subunit"/>
    <property type="match status" value="1"/>
</dbReference>
<dbReference type="GO" id="GO:0010181">
    <property type="term" value="F:FMN binding"/>
    <property type="evidence" value="ECO:0007669"/>
    <property type="project" value="InterPro"/>
</dbReference>
<dbReference type="EMBL" id="MLJW01000403">
    <property type="protein sequence ID" value="OIQ87797.1"/>
    <property type="molecule type" value="Genomic_DNA"/>
</dbReference>
<dbReference type="PANTHER" id="PTHR43578:SF3">
    <property type="entry name" value="NADH-QUINONE OXIDOREDUCTASE SUBUNIT F"/>
    <property type="match status" value="1"/>
</dbReference>
<evidence type="ECO:0000256" key="2">
    <source>
        <dbReference type="ARBA" id="ARBA00022723"/>
    </source>
</evidence>
<gene>
    <name evidence="7" type="primary">hoxF_7</name>
    <name evidence="7" type="ORF">GALL_303290</name>
</gene>
<comment type="caution">
    <text evidence="7">The sequence shown here is derived from an EMBL/GenBank/DDBJ whole genome shotgun (WGS) entry which is preliminary data.</text>
</comment>
<evidence type="ECO:0000256" key="1">
    <source>
        <dbReference type="ARBA" id="ARBA00022485"/>
    </source>
</evidence>
<name>A0A1J5RI55_9ZZZZ</name>